<evidence type="ECO:0000313" key="1">
    <source>
        <dbReference type="EMBL" id="BCI51610.1"/>
    </source>
</evidence>
<name>A0A6S6P4L7_9MYCO</name>
<dbReference type="Proteomes" id="UP000515734">
    <property type="component" value="Chromosome"/>
</dbReference>
<dbReference type="AlphaFoldDB" id="A0A6S6P4L7"/>
<accession>A0A6S6P4L7</accession>
<reference evidence="1 2" key="1">
    <citation type="submission" date="2020-07" db="EMBL/GenBank/DDBJ databases">
        <title>Complete genome sequence of Mycolicibacterium litorale like strain isolated from cardiac implantable electronic device infection.</title>
        <authorList>
            <person name="Fukano H."/>
            <person name="Miyama H."/>
            <person name="Hoshino Y."/>
        </authorList>
    </citation>
    <scope>NUCLEOTIDE SEQUENCE [LARGE SCALE GENOMIC DNA]</scope>
    <source>
        <strain evidence="1 2">NIIDNTM18</strain>
    </source>
</reference>
<protein>
    <submittedName>
        <fullName evidence="1">Uncharacterized protein</fullName>
    </submittedName>
</protein>
<gene>
    <name evidence="1" type="ORF">NIIDNTM18_08880</name>
</gene>
<proteinExistence type="predicted"/>
<sequence>MSDRVDFARLSTSWLHWAPLTGLTNARVPDQHPDDEIRFTSDDYAVHVRRNEDWWVLDTIDDRGQLQTDTAKFTTYPLLERYLIWQWASAARNVLRLPIIGPELYELGHNPDVQFLPIKEGIYQLRAPGGARY</sequence>
<dbReference type="EMBL" id="AP023287">
    <property type="protein sequence ID" value="BCI51610.1"/>
    <property type="molecule type" value="Genomic_DNA"/>
</dbReference>
<dbReference type="RefSeq" id="WP_185294557.1">
    <property type="nucleotide sequence ID" value="NZ_AP023287.1"/>
</dbReference>
<organism evidence="1 2">
    <name type="scientific">Mycolicibacterium litorale</name>
    <dbReference type="NCBI Taxonomy" id="758802"/>
    <lineage>
        <taxon>Bacteria</taxon>
        <taxon>Bacillati</taxon>
        <taxon>Actinomycetota</taxon>
        <taxon>Actinomycetes</taxon>
        <taxon>Mycobacteriales</taxon>
        <taxon>Mycobacteriaceae</taxon>
        <taxon>Mycolicibacterium</taxon>
    </lineage>
</organism>
<evidence type="ECO:0000313" key="2">
    <source>
        <dbReference type="Proteomes" id="UP000515734"/>
    </source>
</evidence>